<dbReference type="Gene3D" id="2.40.70.10">
    <property type="entry name" value="Acid Proteases"/>
    <property type="match status" value="1"/>
</dbReference>
<evidence type="ECO:0000256" key="4">
    <source>
        <dbReference type="ARBA" id="ARBA00022759"/>
    </source>
</evidence>
<evidence type="ECO:0000313" key="8">
    <source>
        <dbReference type="EMBL" id="CAE05607.2"/>
    </source>
</evidence>
<feature type="domain" description="Reverse transcriptase" evidence="7">
    <location>
        <begin position="1063"/>
        <end position="1245"/>
    </location>
</feature>
<dbReference type="InterPro" id="IPR043502">
    <property type="entry name" value="DNA/RNA_pol_sf"/>
</dbReference>
<dbReference type="GO" id="GO:0003676">
    <property type="term" value="F:nucleic acid binding"/>
    <property type="evidence" value="ECO:0007669"/>
    <property type="project" value="InterPro"/>
</dbReference>
<dbReference type="CDD" id="cd01647">
    <property type="entry name" value="RT_LTR"/>
    <property type="match status" value="1"/>
</dbReference>
<evidence type="ECO:0000256" key="6">
    <source>
        <dbReference type="SAM" id="MobiDB-lite"/>
    </source>
</evidence>
<dbReference type="SUPFAM" id="SSF53098">
    <property type="entry name" value="Ribonuclease H-like"/>
    <property type="match status" value="1"/>
</dbReference>
<feature type="region of interest" description="Disordered" evidence="6">
    <location>
        <begin position="502"/>
        <end position="669"/>
    </location>
</feature>
<dbReference type="InterPro" id="IPR043128">
    <property type="entry name" value="Rev_trsase/Diguanyl_cyclase"/>
</dbReference>
<dbReference type="InterPro" id="IPR036397">
    <property type="entry name" value="RNaseH_sf"/>
</dbReference>
<feature type="compositionally biased region" description="Polar residues" evidence="6">
    <location>
        <begin position="72"/>
        <end position="82"/>
    </location>
</feature>
<keyword evidence="5" id="KW-0175">Coiled coil</keyword>
<dbReference type="EMBL" id="AL663022">
    <property type="protein sequence ID" value="CAE05607.2"/>
    <property type="molecule type" value="Genomic_DNA"/>
</dbReference>
<dbReference type="Gene3D" id="3.30.70.270">
    <property type="match status" value="2"/>
</dbReference>
<dbReference type="Proteomes" id="UP000000763">
    <property type="component" value="Chromosome 4"/>
</dbReference>
<dbReference type="InterPro" id="IPR012337">
    <property type="entry name" value="RNaseH-like_sf"/>
</dbReference>
<reference evidence="9" key="1">
    <citation type="journal article" date="2005" name="Nature">
        <title>The map-based sequence of the rice genome.</title>
        <authorList>
            <consortium name="International rice genome sequencing project (IRGSP)"/>
            <person name="Matsumoto T."/>
            <person name="Wu J."/>
            <person name="Kanamori H."/>
            <person name="Katayose Y."/>
            <person name="Fujisawa M."/>
            <person name="Namiki N."/>
            <person name="Mizuno H."/>
            <person name="Yamamoto K."/>
            <person name="Antonio B.A."/>
            <person name="Baba T."/>
            <person name="Sakata K."/>
            <person name="Nagamura Y."/>
            <person name="Aoki H."/>
            <person name="Arikawa K."/>
            <person name="Arita K."/>
            <person name="Bito T."/>
            <person name="Chiden Y."/>
            <person name="Fujitsuka N."/>
            <person name="Fukunaka R."/>
            <person name="Hamada M."/>
            <person name="Harada C."/>
            <person name="Hayashi A."/>
            <person name="Hijishita S."/>
            <person name="Honda M."/>
            <person name="Hosokawa S."/>
            <person name="Ichikawa Y."/>
            <person name="Idonuma A."/>
            <person name="Iijima M."/>
            <person name="Ikeda M."/>
            <person name="Ikeno M."/>
            <person name="Ito K."/>
            <person name="Ito S."/>
            <person name="Ito T."/>
            <person name="Ito Y."/>
            <person name="Ito Y."/>
            <person name="Iwabuchi A."/>
            <person name="Kamiya K."/>
            <person name="Karasawa W."/>
            <person name="Kurita K."/>
            <person name="Katagiri S."/>
            <person name="Kikuta A."/>
            <person name="Kobayashi H."/>
            <person name="Kobayashi N."/>
            <person name="Machita K."/>
            <person name="Maehara T."/>
            <person name="Masukawa M."/>
            <person name="Mizubayashi T."/>
            <person name="Mukai Y."/>
            <person name="Nagasaki H."/>
            <person name="Nagata Y."/>
            <person name="Naito S."/>
            <person name="Nakashima M."/>
            <person name="Nakama Y."/>
            <person name="Nakamichi Y."/>
            <person name="Nakamura M."/>
            <person name="Meguro A."/>
            <person name="Negishi M."/>
            <person name="Ohta I."/>
            <person name="Ohta T."/>
            <person name="Okamoto M."/>
            <person name="Ono N."/>
            <person name="Saji S."/>
            <person name="Sakaguchi M."/>
            <person name="Sakai K."/>
            <person name="Shibata M."/>
            <person name="Shimokawa T."/>
            <person name="Song J."/>
            <person name="Takazaki Y."/>
            <person name="Terasawa K."/>
            <person name="Tsugane M."/>
            <person name="Tsuji K."/>
            <person name="Ueda S."/>
            <person name="Waki K."/>
            <person name="Yamagata H."/>
            <person name="Yamamoto M."/>
            <person name="Yamamoto S."/>
            <person name="Yamane H."/>
            <person name="Yoshiki S."/>
            <person name="Yoshihara R."/>
            <person name="Yukawa K."/>
            <person name="Zhong H."/>
            <person name="Yano M."/>
            <person name="Yuan Q."/>
            <person name="Ouyang S."/>
            <person name="Liu J."/>
            <person name="Jones K.M."/>
            <person name="Gansberger K."/>
            <person name="Moffat K."/>
            <person name="Hill J."/>
            <person name="Bera J."/>
            <person name="Fadrosh D."/>
            <person name="Jin S."/>
            <person name="Johri S."/>
            <person name="Kim M."/>
            <person name="Overton L."/>
            <person name="Reardon M."/>
            <person name="Tsitrin T."/>
            <person name="Vuong H."/>
            <person name="Weaver B."/>
            <person name="Ciecko A."/>
            <person name="Tallon L."/>
            <person name="Jackson J."/>
            <person name="Pai G."/>
            <person name="Aken S.V."/>
            <person name="Utterback T."/>
            <person name="Reidmuller S."/>
            <person name="Feldblyum T."/>
            <person name="Hsiao J."/>
            <person name="Zismann V."/>
            <person name="Iobst S."/>
            <person name="de Vazeille A.R."/>
            <person name="Buell C.R."/>
            <person name="Ying K."/>
            <person name="Li Y."/>
            <person name="Lu T."/>
            <person name="Huang Y."/>
            <person name="Zhao Q."/>
            <person name="Feng Q."/>
            <person name="Zhang L."/>
            <person name="Zhu J."/>
            <person name="Weng Q."/>
            <person name="Mu J."/>
            <person name="Lu Y."/>
            <person name="Fan D."/>
            <person name="Liu Y."/>
            <person name="Guan J."/>
            <person name="Zhang Y."/>
            <person name="Yu S."/>
            <person name="Liu X."/>
            <person name="Zhang Y."/>
            <person name="Hong G."/>
            <person name="Han B."/>
            <person name="Choisne N."/>
            <person name="Demange N."/>
            <person name="Orjeda G."/>
            <person name="Samain S."/>
            <person name="Cattolico L."/>
            <person name="Pelletier E."/>
            <person name="Couloux A."/>
            <person name="Segurens B."/>
            <person name="Wincker P."/>
            <person name="D'Hont A."/>
            <person name="Scarpelli C."/>
            <person name="Weissenbach J."/>
            <person name="Salanoubat M."/>
            <person name="Quetier F."/>
            <person name="Yu Y."/>
            <person name="Kim H.R."/>
            <person name="Rambo T."/>
            <person name="Currie J."/>
            <person name="Collura K."/>
            <person name="Luo M."/>
            <person name="Yang T."/>
            <person name="Ammiraju J.S.S."/>
            <person name="Engler F."/>
            <person name="Soderlund C."/>
            <person name="Wing R.A."/>
            <person name="Palmer L.E."/>
            <person name="de la Bastide M."/>
            <person name="Spiegel L."/>
            <person name="Nascimento L."/>
            <person name="Zutavern T."/>
            <person name="O'Shaughnessy A."/>
            <person name="Dike S."/>
            <person name="Dedhia N."/>
            <person name="Preston R."/>
            <person name="Balija V."/>
            <person name="McCombie W.R."/>
            <person name="Chow T."/>
            <person name="Chen H."/>
            <person name="Chung M."/>
            <person name="Chen C."/>
            <person name="Shaw J."/>
            <person name="Wu H."/>
            <person name="Hsiao K."/>
            <person name="Chao Y."/>
            <person name="Chu M."/>
            <person name="Cheng C."/>
            <person name="Hour A."/>
            <person name="Lee P."/>
            <person name="Lin S."/>
            <person name="Lin Y."/>
            <person name="Liou J."/>
            <person name="Liu S."/>
            <person name="Hsing Y."/>
            <person name="Raghuvanshi S."/>
            <person name="Mohanty A."/>
            <person name="Bharti A.K."/>
            <person name="Gaur A."/>
            <person name="Gupta V."/>
            <person name="Kumar D."/>
            <person name="Ravi V."/>
            <person name="Vij S."/>
            <person name="Kapur A."/>
            <person name="Khurana P."/>
            <person name="Khurana P."/>
            <person name="Khurana J.P."/>
            <person name="Tyagi A.K."/>
            <person name="Gaikwad K."/>
            <person name="Singh A."/>
            <person name="Dalal V."/>
            <person name="Srivastava S."/>
            <person name="Dixit A."/>
            <person name="Pal A.K."/>
            <person name="Ghazi I.A."/>
            <person name="Yadav M."/>
            <person name="Pandit A."/>
            <person name="Bhargava A."/>
            <person name="Sureshbabu K."/>
            <person name="Batra K."/>
            <person name="Sharma T.R."/>
            <person name="Mohapatra T."/>
            <person name="Singh N.K."/>
            <person name="Messing J."/>
            <person name="Nelson A.B."/>
            <person name="Fuks G."/>
            <person name="Kavchok S."/>
            <person name="Keizer G."/>
            <person name="Linton E."/>
            <person name="Llaca V."/>
            <person name="Song R."/>
            <person name="Tanyolac B."/>
            <person name="Young S."/>
            <person name="Ho-Il K."/>
            <person name="Hahn J.H."/>
            <person name="Sangsakoo G."/>
            <person name="Vanavichit A."/>
            <person name="de Mattos Luiz.A.T."/>
            <person name="Zimmer P.D."/>
            <person name="Malone G."/>
            <person name="Dellagostin O."/>
            <person name="de Oliveira A.C."/>
            <person name="Bevan M."/>
            <person name="Bancroft I."/>
            <person name="Minx P."/>
            <person name="Cordum H."/>
            <person name="Wilson R."/>
            <person name="Cheng Z."/>
            <person name="Jin W."/>
            <person name="Jiang J."/>
            <person name="Leong S.A."/>
            <person name="Iwama H."/>
            <person name="Gojobori T."/>
            <person name="Itoh T."/>
            <person name="Niimura Y."/>
            <person name="Fujii Y."/>
            <person name="Habara T."/>
            <person name="Sakai H."/>
            <person name="Sato Y."/>
            <person name="Wilson G."/>
            <person name="Kumar K."/>
            <person name="McCouch S."/>
            <person name="Juretic N."/>
            <person name="Hoen D."/>
            <person name="Wright S."/>
            <person name="Bruskiewich R."/>
            <person name="Bureau T."/>
            <person name="Miyao A."/>
            <person name="Hirochika H."/>
            <person name="Nishikawa T."/>
            <person name="Kadowaki K."/>
            <person name="Sugiura M."/>
            <person name="Burr B."/>
            <person name="Sasaki T."/>
        </authorList>
    </citation>
    <scope>NUCLEOTIDE SEQUENCE [LARGE SCALE GENOMIC DNA]</scope>
    <source>
        <strain evidence="9">cv. Nipponbare</strain>
    </source>
</reference>
<dbReference type="PANTHER" id="PTHR37984">
    <property type="entry name" value="PROTEIN CBG26694"/>
    <property type="match status" value="1"/>
</dbReference>
<feature type="coiled-coil region" evidence="5">
    <location>
        <begin position="1551"/>
        <end position="1579"/>
    </location>
</feature>
<keyword evidence="3" id="KW-0540">Nuclease</keyword>
<feature type="compositionally biased region" description="Basic and acidic residues" evidence="6">
    <location>
        <begin position="502"/>
        <end position="511"/>
    </location>
</feature>
<dbReference type="PANTHER" id="PTHR37984:SF5">
    <property type="entry name" value="PROTEIN NYNRIN-LIKE"/>
    <property type="match status" value="1"/>
</dbReference>
<dbReference type="Pfam" id="PF00078">
    <property type="entry name" value="RVT_1"/>
    <property type="match status" value="1"/>
</dbReference>
<feature type="region of interest" description="Disordered" evidence="6">
    <location>
        <begin position="443"/>
        <end position="468"/>
    </location>
</feature>
<keyword evidence="1" id="KW-0808">Transferase</keyword>
<proteinExistence type="predicted"/>
<dbReference type="InterPro" id="IPR000477">
    <property type="entry name" value="RT_dom"/>
</dbReference>
<evidence type="ECO:0000313" key="9">
    <source>
        <dbReference type="Proteomes" id="UP000000763"/>
    </source>
</evidence>
<accession>Q7XKL8</accession>
<sequence length="1702" mass="191776">MTKPPSSKVEVEPVNVIPVALEELDEGARKALDEHLKAYTQDLLTKACARTRQGVIFKPGSLPKPTFDMTQQTGEGWTTHTAGLTGPDGRSDRDFAAGQTGYYPGGQTGPQIGVTAALEAGQTGNWADQTSAIIPIQGVDPMTNASYLYHLRTFDSPVSTTTNSSQISPHVPNAYNDVSRGYPPNTGLGQYNYIAPQAQPIRSPNPPPNQHRPDSMEELISGIIRDKFGIEARNHAKVYQKPYVDYYDNVSYPRGYRIPEFIKFSGEDSITTWEHRFRDVRNRCYSLNITDRDLADLAFNGLIAPIKEILDGQQFLDVSQLMQKALAQESRVKDSKKIVRPYEKKPNVNSIDYPEASDSEEKQIRLPKGHVIPSQEELNRRAYCKWHDSHSHSTNDCNVFQQQVQSAIDKGRLKFTDGSKMKLDHDPFPVNTINFDDKKVSIRPEQAESTKGKGVVIGEPRPKMMVPKNPEVGVWKENRSEASSFKAPRKTKVTFDMLFDKYEKQGGEKARNKGKRPRSPPRERFGHSPRRERKRVKVETRTSEVITIKVGSHDVPIPSGDEVGESSNNKSETGTSSSQLAGLTGPFGRSDHGSHVGLAGPSSRSDRRPHVGLTGASGRSDRPSTSGLTRLQRRFDRRFAKSSAGASSSLGRLNRGHYLPPGTEPKPRRLQRLRAQELREREAKEQRDRRFNELRPPPTKMWRRKAVDIEESIVVEEKEEQSVAKDESSPKEDMDINVVCMFPMEFCAMDEVEVAQFLIGPKVAVFEKPDESNRHMKPLYRKGRIDGKPVSRMQVDGGVVVNLMPYSLFKKLGCGDDKLKKTNMILNGFNGEPTEAKGIFSVELTAGNKTLPTGFFIVDVQGNYNVILGHCWIHANCCVPSTLHQCLIQWDGDDVEIVQADTLAEVAMANATFEWRHGNIQCLSGMDLSSHDFISISNGNFVPISINPASLARLGHINLCKSWSRVYIGHPLEEVDIGDGTKPRLTFANKNMRADYKVKIIELLKEYVDCFAWEYHEMPGLSRELVEHRLPIKLGFRPYKQPPRRFNPLLYDRVKEEIDRLLKAGFIRPCRYAEWVSSIVLVEKKGSGKIRVCIDFRDLKKVTPKDEYPKPRADMIINDASGRKVINFLDGNAGYNQIFMAEKDMYKTAFRCPGFVGLFEWAFMIFGLNNAGATYQRAMNLIFHDLLGIILEIYIDDIVVKSDGMEGHIADLRLAFERMRRYGLKMNPLKYAFGVSAGNFLGFMVHETGVEIDPKKIEKIRDFKTPTCKEVQKLLGKVNYLRRFIYNLADQGQSDRRCTAGLTDDQGRSDRPHAAGLNGHPGRSDQPCMVGLTGSGQSTGEHAAIDLKAELIVNSDICAHETEEDWRISLIRYLKDPTIKVDLKIRRGCEACQRFGNVQLAPAAVLNPIIKPWSFRGRALNFIGQIYPSSSKGHRFVLVATDYFTKWAEAVPLKNMTHTEDNGQAESSNKTLLKLVKKKIEEHPKNWHEVFSEALWAHRISKHGATKVTPFELVYGQETVLPVEVNLGFLRYIKQNDLSNEDYKTLMGDNLDEVIDKRLKALEEIQKEEKRVAKAYNKRVKTKLFQVGELVWKIILPLGTRSREFDKLSPSWDGPYRVCGIVRGNAYFFGDTSRRAFSAGNQWEIREEILPERLARRLGGSMAGKHVSGFLWILSRVGRGGGPVEGKTNPYIRDMAGSIVTN</sequence>
<name>Q7XKL8_ORYSJ</name>
<feature type="compositionally biased region" description="Basic residues" evidence="6">
    <location>
        <begin position="527"/>
        <end position="536"/>
    </location>
</feature>
<reference evidence="9" key="2">
    <citation type="journal article" date="2008" name="Nucleic Acids Res.">
        <title>The rice annotation project database (RAP-DB): 2008 update.</title>
        <authorList>
            <consortium name="The rice annotation project (RAP)"/>
        </authorList>
    </citation>
    <scope>GENOME REANNOTATION</scope>
    <source>
        <strain evidence="9">cv. Nipponbare</strain>
    </source>
</reference>
<protein>
    <submittedName>
        <fullName evidence="8">OSJNBa0054D14.8 protein</fullName>
    </submittedName>
</protein>
<dbReference type="PROSITE" id="PS50878">
    <property type="entry name" value="RT_POL"/>
    <property type="match status" value="1"/>
</dbReference>
<dbReference type="SUPFAM" id="SSF50630">
    <property type="entry name" value="Acid proteases"/>
    <property type="match status" value="1"/>
</dbReference>
<gene>
    <name evidence="8" type="primary">OSJNBa0054D14.8</name>
</gene>
<dbReference type="InterPro" id="IPR021109">
    <property type="entry name" value="Peptidase_aspartic_dom_sf"/>
</dbReference>
<dbReference type="Gene3D" id="3.30.420.10">
    <property type="entry name" value="Ribonuclease H-like superfamily/Ribonuclease H"/>
    <property type="match status" value="1"/>
</dbReference>
<dbReference type="SUPFAM" id="SSF56672">
    <property type="entry name" value="DNA/RNA polymerases"/>
    <property type="match status" value="1"/>
</dbReference>
<keyword evidence="2" id="KW-0548">Nucleotidyltransferase</keyword>
<dbReference type="GO" id="GO:0004519">
    <property type="term" value="F:endonuclease activity"/>
    <property type="evidence" value="ECO:0007669"/>
    <property type="project" value="UniProtKB-KW"/>
</dbReference>
<evidence type="ECO:0000256" key="3">
    <source>
        <dbReference type="ARBA" id="ARBA00022722"/>
    </source>
</evidence>
<evidence type="ECO:0000259" key="7">
    <source>
        <dbReference type="PROSITE" id="PS50878"/>
    </source>
</evidence>
<feature type="region of interest" description="Disordered" evidence="6">
    <location>
        <begin position="1297"/>
        <end position="1326"/>
    </location>
</feature>
<evidence type="ECO:0000256" key="1">
    <source>
        <dbReference type="ARBA" id="ARBA00022679"/>
    </source>
</evidence>
<feature type="region of interest" description="Disordered" evidence="6">
    <location>
        <begin position="72"/>
        <end position="91"/>
    </location>
</feature>
<evidence type="ECO:0000256" key="5">
    <source>
        <dbReference type="SAM" id="Coils"/>
    </source>
</evidence>
<feature type="compositionally biased region" description="Polar residues" evidence="6">
    <location>
        <begin position="565"/>
        <end position="581"/>
    </location>
</feature>
<dbReference type="GO" id="GO:0016779">
    <property type="term" value="F:nucleotidyltransferase activity"/>
    <property type="evidence" value="ECO:0007669"/>
    <property type="project" value="UniProtKB-KW"/>
</dbReference>
<keyword evidence="4" id="KW-0255">Endonuclease</keyword>
<dbReference type="Gene3D" id="3.10.10.10">
    <property type="entry name" value="HIV Type 1 Reverse Transcriptase, subunit A, domain 1"/>
    <property type="match status" value="1"/>
</dbReference>
<organism evidence="8 9">
    <name type="scientific">Oryza sativa subsp. japonica</name>
    <name type="common">Rice</name>
    <dbReference type="NCBI Taxonomy" id="39947"/>
    <lineage>
        <taxon>Eukaryota</taxon>
        <taxon>Viridiplantae</taxon>
        <taxon>Streptophyta</taxon>
        <taxon>Embryophyta</taxon>
        <taxon>Tracheophyta</taxon>
        <taxon>Spermatophyta</taxon>
        <taxon>Magnoliopsida</taxon>
        <taxon>Liliopsida</taxon>
        <taxon>Poales</taxon>
        <taxon>Poaceae</taxon>
        <taxon>BOP clade</taxon>
        <taxon>Oryzoideae</taxon>
        <taxon>Oryzeae</taxon>
        <taxon>Oryzinae</taxon>
        <taxon>Oryza</taxon>
        <taxon>Oryza sativa</taxon>
    </lineage>
</organism>
<dbReference type="InterPro" id="IPR050951">
    <property type="entry name" value="Retrovirus_Pol_polyprotein"/>
</dbReference>
<dbReference type="CDD" id="cd00303">
    <property type="entry name" value="retropepsin_like"/>
    <property type="match status" value="1"/>
</dbReference>
<keyword evidence="4" id="KW-0378">Hydrolase</keyword>
<evidence type="ECO:0000256" key="2">
    <source>
        <dbReference type="ARBA" id="ARBA00022695"/>
    </source>
</evidence>